<sequence length="98" mass="11248">MLKLRRRAPDCETWHLRPQQHDNAKMTFVAKQPIRELVKSWQYLDYQNKIPGTQGRLPGLQNTGSQSEVFINEVLGARRPLGSATTRNDGIDKAAIRY</sequence>
<name>A0AAD6IY43_DREDA</name>
<comment type="caution">
    <text evidence="1">The sequence shown here is derived from an EMBL/GenBank/DDBJ whole genome shotgun (WGS) entry which is preliminary data.</text>
</comment>
<dbReference type="Proteomes" id="UP001221413">
    <property type="component" value="Unassembled WGS sequence"/>
</dbReference>
<dbReference type="AlphaFoldDB" id="A0AAD6IY43"/>
<proteinExistence type="predicted"/>
<gene>
    <name evidence="1" type="ORF">Dda_5049</name>
</gene>
<dbReference type="EMBL" id="JAQGDS010000005">
    <property type="protein sequence ID" value="KAJ6260818.1"/>
    <property type="molecule type" value="Genomic_DNA"/>
</dbReference>
<protein>
    <submittedName>
        <fullName evidence="1">Uncharacterized protein</fullName>
    </submittedName>
</protein>
<evidence type="ECO:0000313" key="2">
    <source>
        <dbReference type="Proteomes" id="UP001221413"/>
    </source>
</evidence>
<keyword evidence="2" id="KW-1185">Reference proteome</keyword>
<organism evidence="1 2">
    <name type="scientific">Drechslerella dactyloides</name>
    <name type="common">Nematode-trapping fungus</name>
    <name type="synonym">Arthrobotrys dactyloides</name>
    <dbReference type="NCBI Taxonomy" id="74499"/>
    <lineage>
        <taxon>Eukaryota</taxon>
        <taxon>Fungi</taxon>
        <taxon>Dikarya</taxon>
        <taxon>Ascomycota</taxon>
        <taxon>Pezizomycotina</taxon>
        <taxon>Orbiliomycetes</taxon>
        <taxon>Orbiliales</taxon>
        <taxon>Orbiliaceae</taxon>
        <taxon>Drechslerella</taxon>
    </lineage>
</organism>
<accession>A0AAD6IY43</accession>
<evidence type="ECO:0000313" key="1">
    <source>
        <dbReference type="EMBL" id="KAJ6260818.1"/>
    </source>
</evidence>
<reference evidence="1" key="1">
    <citation type="submission" date="2023-01" db="EMBL/GenBank/DDBJ databases">
        <title>The chitinases involved in constricting ring structure development in the nematode-trapping fungus Drechslerella dactyloides.</title>
        <authorList>
            <person name="Wang R."/>
            <person name="Zhang L."/>
            <person name="Tang P."/>
            <person name="Li S."/>
            <person name="Liang L."/>
        </authorList>
    </citation>
    <scope>NUCLEOTIDE SEQUENCE</scope>
    <source>
        <strain evidence="1">YMF1.00031</strain>
    </source>
</reference>